<reference evidence="2 3" key="1">
    <citation type="submission" date="2015-09" db="EMBL/GenBank/DDBJ databases">
        <authorList>
            <consortium name="Pathogen Informatics"/>
        </authorList>
    </citation>
    <scope>NUCLEOTIDE SEQUENCE [LARGE SCALE GENOMIC DNA]</scope>
    <source>
        <strain evidence="2 3">2789STDY5834959</strain>
    </source>
</reference>
<dbReference type="AlphaFoldDB" id="A0A173TII0"/>
<accession>A0A173TII0</accession>
<organism evidence="2 3">
    <name type="scientific">Anaerostipes hadrus</name>
    <dbReference type="NCBI Taxonomy" id="649756"/>
    <lineage>
        <taxon>Bacteria</taxon>
        <taxon>Bacillati</taxon>
        <taxon>Bacillota</taxon>
        <taxon>Clostridia</taxon>
        <taxon>Lachnospirales</taxon>
        <taxon>Lachnospiraceae</taxon>
        <taxon>Anaerostipes</taxon>
    </lineage>
</organism>
<evidence type="ECO:0000259" key="1">
    <source>
        <dbReference type="Pfam" id="PF21779"/>
    </source>
</evidence>
<dbReference type="Pfam" id="PF21779">
    <property type="entry name" value="DUF6874"/>
    <property type="match status" value="1"/>
</dbReference>
<evidence type="ECO:0000313" key="3">
    <source>
        <dbReference type="Proteomes" id="UP000095553"/>
    </source>
</evidence>
<dbReference type="Proteomes" id="UP000095553">
    <property type="component" value="Unassembled WGS sequence"/>
</dbReference>
<gene>
    <name evidence="2" type="ORF">ERS852571_02029</name>
</gene>
<proteinExistence type="predicted"/>
<name>A0A173TII0_ANAHA</name>
<dbReference type="EMBL" id="CYXY01000011">
    <property type="protein sequence ID" value="CUN02016.1"/>
    <property type="molecule type" value="Genomic_DNA"/>
</dbReference>
<sequence length="87" mass="10337">MIKERYKKYAAIIQRAKEEGLHVNDKLSVLMDIESADRKFNIRLDEWLQADLFNFTHDFYGIIDHIARDQFPATNFEGFIPRFASKK</sequence>
<dbReference type="RefSeq" id="WP_055073022.1">
    <property type="nucleotide sequence ID" value="NZ_BAABYN010000001.1"/>
</dbReference>
<feature type="domain" description="DUF6874" evidence="1">
    <location>
        <begin position="8"/>
        <end position="84"/>
    </location>
</feature>
<evidence type="ECO:0000313" key="2">
    <source>
        <dbReference type="EMBL" id="CUN02016.1"/>
    </source>
</evidence>
<protein>
    <recommendedName>
        <fullName evidence="1">DUF6874 domain-containing protein</fullName>
    </recommendedName>
</protein>
<dbReference type="InterPro" id="IPR049239">
    <property type="entry name" value="DUF6874"/>
</dbReference>